<reference evidence="6 7" key="1">
    <citation type="submission" date="2023-05" db="EMBL/GenBank/DDBJ databases">
        <title>Glutamicibacter sp. B1, complete genome.</title>
        <authorList>
            <person name="Long Y.H."/>
            <person name="Fang T."/>
            <person name="Li X.Y."/>
        </authorList>
    </citation>
    <scope>NUCLEOTIDE SEQUENCE [LARGE SCALE GENOMIC DNA]</scope>
    <source>
        <strain evidence="6 7">B1</strain>
    </source>
</reference>
<dbReference type="PANTHER" id="PTHR47506">
    <property type="entry name" value="TRANSCRIPTIONAL REGULATORY PROTEIN"/>
    <property type="match status" value="1"/>
</dbReference>
<proteinExistence type="predicted"/>
<dbReference type="PROSITE" id="PS50977">
    <property type="entry name" value="HTH_TETR_2"/>
    <property type="match status" value="1"/>
</dbReference>
<accession>A0AAU6WDE3</accession>
<dbReference type="Pfam" id="PF00440">
    <property type="entry name" value="TetR_N"/>
    <property type="match status" value="1"/>
</dbReference>
<protein>
    <submittedName>
        <fullName evidence="6">TetR/AcrR family transcriptional regulator</fullName>
    </submittedName>
</protein>
<evidence type="ECO:0000256" key="2">
    <source>
        <dbReference type="ARBA" id="ARBA00023125"/>
    </source>
</evidence>
<keyword evidence="1" id="KW-0805">Transcription regulation</keyword>
<dbReference type="InterPro" id="IPR009057">
    <property type="entry name" value="Homeodomain-like_sf"/>
</dbReference>
<dbReference type="AlphaFoldDB" id="A0AAU6WDE3"/>
<sequence length="190" mass="20543">MPAKATAKSTRQRILDATNKLFYAQGIRATSADKIIEEVGITKVTFYRHFRNKNDLVVAYLQAQAEQESAWFTSMHNPQDPTGTLEAIAAGIGTATCSPGFRGCAFINAAAEYSDPQDPVREVVEAHRNWMLDEFASIAADAGAQDPRALARQFMMLRDGAMVNGYLGQSQEVADDLAQALSAALSVAIA</sequence>
<dbReference type="InterPro" id="IPR001647">
    <property type="entry name" value="HTH_TetR"/>
</dbReference>
<keyword evidence="2 4" id="KW-0238">DNA-binding</keyword>
<evidence type="ECO:0000256" key="1">
    <source>
        <dbReference type="ARBA" id="ARBA00023015"/>
    </source>
</evidence>
<name>A0AAU6WDE3_9MICC</name>
<keyword evidence="7" id="KW-1185">Reference proteome</keyword>
<dbReference type="PRINTS" id="PR00455">
    <property type="entry name" value="HTHTETR"/>
</dbReference>
<dbReference type="Gene3D" id="1.10.357.10">
    <property type="entry name" value="Tetracycline Repressor, domain 2"/>
    <property type="match status" value="1"/>
</dbReference>
<dbReference type="GO" id="GO:0003677">
    <property type="term" value="F:DNA binding"/>
    <property type="evidence" value="ECO:0007669"/>
    <property type="project" value="UniProtKB-UniRule"/>
</dbReference>
<evidence type="ECO:0000256" key="3">
    <source>
        <dbReference type="ARBA" id="ARBA00023163"/>
    </source>
</evidence>
<evidence type="ECO:0000256" key="4">
    <source>
        <dbReference type="PROSITE-ProRule" id="PRU00335"/>
    </source>
</evidence>
<dbReference type="KEGG" id="gey:QMQ05_00785"/>
<feature type="DNA-binding region" description="H-T-H motif" evidence="4">
    <location>
        <begin position="31"/>
        <end position="50"/>
    </location>
</feature>
<dbReference type="Proteomes" id="UP001486888">
    <property type="component" value="Chromosome"/>
</dbReference>
<gene>
    <name evidence="6" type="ORF">QMQ05_00785</name>
</gene>
<evidence type="ECO:0000259" key="5">
    <source>
        <dbReference type="PROSITE" id="PS50977"/>
    </source>
</evidence>
<dbReference type="SUPFAM" id="SSF46689">
    <property type="entry name" value="Homeodomain-like"/>
    <property type="match status" value="1"/>
</dbReference>
<evidence type="ECO:0000313" key="6">
    <source>
        <dbReference type="EMBL" id="XAO46123.1"/>
    </source>
</evidence>
<evidence type="ECO:0000313" key="7">
    <source>
        <dbReference type="Proteomes" id="UP001486888"/>
    </source>
</evidence>
<dbReference type="EMBL" id="CP125942">
    <property type="protein sequence ID" value="XAO46123.1"/>
    <property type="molecule type" value="Genomic_DNA"/>
</dbReference>
<feature type="domain" description="HTH tetR-type" evidence="5">
    <location>
        <begin position="8"/>
        <end position="68"/>
    </location>
</feature>
<organism evidence="6 7">
    <name type="scientific">Glutamicibacter ectropisis</name>
    <dbReference type="NCBI Taxonomy" id="3046593"/>
    <lineage>
        <taxon>Bacteria</taxon>
        <taxon>Bacillati</taxon>
        <taxon>Actinomycetota</taxon>
        <taxon>Actinomycetes</taxon>
        <taxon>Micrococcales</taxon>
        <taxon>Micrococcaceae</taxon>
        <taxon>Glutamicibacter</taxon>
    </lineage>
</organism>
<dbReference type="SUPFAM" id="SSF48498">
    <property type="entry name" value="Tetracyclin repressor-like, C-terminal domain"/>
    <property type="match status" value="1"/>
</dbReference>
<dbReference type="RefSeq" id="WP_345472199.1">
    <property type="nucleotide sequence ID" value="NZ_CP125942.1"/>
</dbReference>
<dbReference type="InterPro" id="IPR036271">
    <property type="entry name" value="Tet_transcr_reg_TetR-rel_C_sf"/>
</dbReference>
<keyword evidence="3" id="KW-0804">Transcription</keyword>
<dbReference type="PANTHER" id="PTHR47506:SF1">
    <property type="entry name" value="HTH-TYPE TRANSCRIPTIONAL REGULATOR YJDC"/>
    <property type="match status" value="1"/>
</dbReference>